<sequence>MQNSVRCRSNGDGAVEMQWTVQWQRLCCDGATAMLCSKETVQGRQGSAASSTGSIDGSAVKMLAVRWVYGGCARWQYNGCAVAVLCGWAQWLCSGF</sequence>
<evidence type="ECO:0000313" key="1">
    <source>
        <dbReference type="EMBL" id="RXI06429.1"/>
    </source>
</evidence>
<comment type="caution">
    <text evidence="1">The sequence shown here is derived from an EMBL/GenBank/DDBJ whole genome shotgun (WGS) entry which is preliminary data.</text>
</comment>
<protein>
    <submittedName>
        <fullName evidence="1">Uncharacterized protein</fullName>
    </submittedName>
</protein>
<dbReference type="EMBL" id="RDQH01000328">
    <property type="protein sequence ID" value="RXI06429.1"/>
    <property type="molecule type" value="Genomic_DNA"/>
</dbReference>
<keyword evidence="2" id="KW-1185">Reference proteome</keyword>
<evidence type="ECO:0000313" key="2">
    <source>
        <dbReference type="Proteomes" id="UP000290289"/>
    </source>
</evidence>
<proteinExistence type="predicted"/>
<dbReference type="AlphaFoldDB" id="A0A498KE22"/>
<accession>A0A498KE22</accession>
<organism evidence="1 2">
    <name type="scientific">Malus domestica</name>
    <name type="common">Apple</name>
    <name type="synonym">Pyrus malus</name>
    <dbReference type="NCBI Taxonomy" id="3750"/>
    <lineage>
        <taxon>Eukaryota</taxon>
        <taxon>Viridiplantae</taxon>
        <taxon>Streptophyta</taxon>
        <taxon>Embryophyta</taxon>
        <taxon>Tracheophyta</taxon>
        <taxon>Spermatophyta</taxon>
        <taxon>Magnoliopsida</taxon>
        <taxon>eudicotyledons</taxon>
        <taxon>Gunneridae</taxon>
        <taxon>Pentapetalae</taxon>
        <taxon>rosids</taxon>
        <taxon>fabids</taxon>
        <taxon>Rosales</taxon>
        <taxon>Rosaceae</taxon>
        <taxon>Amygdaloideae</taxon>
        <taxon>Maleae</taxon>
        <taxon>Malus</taxon>
    </lineage>
</organism>
<reference evidence="1 2" key="1">
    <citation type="submission" date="2018-10" db="EMBL/GenBank/DDBJ databases">
        <title>A high-quality apple genome assembly.</title>
        <authorList>
            <person name="Hu J."/>
        </authorList>
    </citation>
    <scope>NUCLEOTIDE SEQUENCE [LARGE SCALE GENOMIC DNA]</scope>
    <source>
        <strain evidence="2">cv. HFTH1</strain>
        <tissue evidence="1">Young leaf</tissue>
    </source>
</reference>
<name>A0A498KE22_MALDO</name>
<dbReference type="Proteomes" id="UP000290289">
    <property type="component" value="Chromosome 2"/>
</dbReference>
<gene>
    <name evidence="1" type="ORF">DVH24_018471</name>
</gene>